<evidence type="ECO:0000313" key="3">
    <source>
        <dbReference type="EMBL" id="TXC82078.1"/>
    </source>
</evidence>
<dbReference type="CDD" id="cd00838">
    <property type="entry name" value="MPP_superfamily"/>
    <property type="match status" value="1"/>
</dbReference>
<accession>A0A5C6VFH0</accession>
<name>A0A5C6VFH0_9FLAO</name>
<dbReference type="InterPro" id="IPR050126">
    <property type="entry name" value="Ap4A_hydrolase"/>
</dbReference>
<dbReference type="OrthoDB" id="9813918at2"/>
<dbReference type="SUPFAM" id="SSF56300">
    <property type="entry name" value="Metallo-dependent phosphatases"/>
    <property type="match status" value="1"/>
</dbReference>
<dbReference type="GO" id="GO:0016791">
    <property type="term" value="F:phosphatase activity"/>
    <property type="evidence" value="ECO:0007669"/>
    <property type="project" value="TreeGrafter"/>
</dbReference>
<comment type="caution">
    <text evidence="3">The sequence shown here is derived from an EMBL/GenBank/DDBJ whole genome shotgun (WGS) entry which is preliminary data.</text>
</comment>
<dbReference type="PANTHER" id="PTHR42850:SF2">
    <property type="entry name" value="BLL5683 PROTEIN"/>
    <property type="match status" value="1"/>
</dbReference>
<sequence>MEKIKSIKIPGNRLLVFGGVYSNLEALNALQEFAAFNGFSPNEIICTGDIVGYCANPKESLETVAKWGIHSIAGNVELQLKNNEDDCGCDFDENSRCDVFSKQWYPFAKERIGENELEFIGQLPEFLKFEFGGINYAVVHGSYFNTSEFIFKSTPWTAKARNFEALEADCILSGHGGIPFYDFNDNKAWINAGVIGMPANDGTTKTWCCVLETTYKDLSVQFHQLKYDNVLAAEKMRKEKLPEAYAKTLETGIWDNCDILPPAETELQGKKLAFNPEIHEKV</sequence>
<dbReference type="EMBL" id="VORB01000002">
    <property type="protein sequence ID" value="TXC82078.1"/>
    <property type="molecule type" value="Genomic_DNA"/>
</dbReference>
<dbReference type="AlphaFoldDB" id="A0A5C6VFH0"/>
<protein>
    <submittedName>
        <fullName evidence="3">Metallophosphoesterase family protein</fullName>
    </submittedName>
</protein>
<dbReference type="Pfam" id="PF12850">
    <property type="entry name" value="Metallophos_2"/>
    <property type="match status" value="1"/>
</dbReference>
<dbReference type="GO" id="GO:0005737">
    <property type="term" value="C:cytoplasm"/>
    <property type="evidence" value="ECO:0007669"/>
    <property type="project" value="TreeGrafter"/>
</dbReference>
<evidence type="ECO:0000313" key="4">
    <source>
        <dbReference type="Proteomes" id="UP000321168"/>
    </source>
</evidence>
<dbReference type="InterPro" id="IPR024654">
    <property type="entry name" value="Calcineurin-like_PHP_lpxH"/>
</dbReference>
<reference evidence="3 4" key="1">
    <citation type="submission" date="2019-08" db="EMBL/GenBank/DDBJ databases">
        <title>Genome of Luteibaculum oceani JCM 18817.</title>
        <authorList>
            <person name="Bowman J.P."/>
        </authorList>
    </citation>
    <scope>NUCLEOTIDE SEQUENCE [LARGE SCALE GENOMIC DNA]</scope>
    <source>
        <strain evidence="3 4">JCM 18817</strain>
    </source>
</reference>
<organism evidence="3 4">
    <name type="scientific">Luteibaculum oceani</name>
    <dbReference type="NCBI Taxonomy" id="1294296"/>
    <lineage>
        <taxon>Bacteria</taxon>
        <taxon>Pseudomonadati</taxon>
        <taxon>Bacteroidota</taxon>
        <taxon>Flavobacteriia</taxon>
        <taxon>Flavobacteriales</taxon>
        <taxon>Luteibaculaceae</taxon>
        <taxon>Luteibaculum</taxon>
    </lineage>
</organism>
<dbReference type="RefSeq" id="WP_147013250.1">
    <property type="nucleotide sequence ID" value="NZ_VORB01000002.1"/>
</dbReference>
<dbReference type="PANTHER" id="PTHR42850">
    <property type="entry name" value="METALLOPHOSPHOESTERASE"/>
    <property type="match status" value="1"/>
</dbReference>
<feature type="domain" description="Calcineurin-like phosphoesterase" evidence="2">
    <location>
        <begin position="35"/>
        <end position="210"/>
    </location>
</feature>
<comment type="similarity">
    <text evidence="1">Belongs to the metallophosphoesterase superfamily. YfcE family.</text>
</comment>
<dbReference type="Gene3D" id="3.60.21.10">
    <property type="match status" value="1"/>
</dbReference>
<evidence type="ECO:0000259" key="2">
    <source>
        <dbReference type="Pfam" id="PF12850"/>
    </source>
</evidence>
<dbReference type="Proteomes" id="UP000321168">
    <property type="component" value="Unassembled WGS sequence"/>
</dbReference>
<evidence type="ECO:0000256" key="1">
    <source>
        <dbReference type="ARBA" id="ARBA00008950"/>
    </source>
</evidence>
<keyword evidence="4" id="KW-1185">Reference proteome</keyword>
<dbReference type="InterPro" id="IPR029052">
    <property type="entry name" value="Metallo-depent_PP-like"/>
</dbReference>
<proteinExistence type="inferred from homology"/>
<dbReference type="PIRSF" id="PIRSF000883">
    <property type="entry name" value="Pesterase_MJ0912"/>
    <property type="match status" value="1"/>
</dbReference>
<gene>
    <name evidence="3" type="ORF">FRX97_03010</name>
</gene>
<dbReference type="InterPro" id="IPR011152">
    <property type="entry name" value="Pesterase_MJ0912"/>
</dbReference>